<keyword evidence="1" id="KW-0677">Repeat</keyword>
<accession>A0AAE0E6M0</accession>
<dbReference type="PANTHER" id="PTHR47931:SF1">
    <property type="entry name" value="PPR CONTAINING PLANT-LIKE PROTEIN"/>
    <property type="match status" value="1"/>
</dbReference>
<organism evidence="4 5">
    <name type="scientific">Dipteronia sinensis</name>
    <dbReference type="NCBI Taxonomy" id="43782"/>
    <lineage>
        <taxon>Eukaryota</taxon>
        <taxon>Viridiplantae</taxon>
        <taxon>Streptophyta</taxon>
        <taxon>Embryophyta</taxon>
        <taxon>Tracheophyta</taxon>
        <taxon>Spermatophyta</taxon>
        <taxon>Magnoliopsida</taxon>
        <taxon>eudicotyledons</taxon>
        <taxon>Gunneridae</taxon>
        <taxon>Pentapetalae</taxon>
        <taxon>rosids</taxon>
        <taxon>malvids</taxon>
        <taxon>Sapindales</taxon>
        <taxon>Sapindaceae</taxon>
        <taxon>Hippocastanoideae</taxon>
        <taxon>Acereae</taxon>
        <taxon>Dipteronia</taxon>
    </lineage>
</organism>
<feature type="repeat" description="PPR" evidence="2">
    <location>
        <begin position="129"/>
        <end position="163"/>
    </location>
</feature>
<dbReference type="PANTHER" id="PTHR47931">
    <property type="entry name" value="OS01G0228400 PROTEIN"/>
    <property type="match status" value="1"/>
</dbReference>
<dbReference type="InterPro" id="IPR011990">
    <property type="entry name" value="TPR-like_helical_dom_sf"/>
</dbReference>
<dbReference type="InterPro" id="IPR002885">
    <property type="entry name" value="PPR_rpt"/>
</dbReference>
<reference evidence="4" key="1">
    <citation type="journal article" date="2023" name="Plant J.">
        <title>Genome sequences and population genomics provide insights into the demographic history, inbreeding, and mutation load of two 'living fossil' tree species of Dipteronia.</title>
        <authorList>
            <person name="Feng Y."/>
            <person name="Comes H.P."/>
            <person name="Chen J."/>
            <person name="Zhu S."/>
            <person name="Lu R."/>
            <person name="Zhang X."/>
            <person name="Li P."/>
            <person name="Qiu J."/>
            <person name="Olsen K.M."/>
            <person name="Qiu Y."/>
        </authorList>
    </citation>
    <scope>NUCLEOTIDE SEQUENCE</scope>
    <source>
        <strain evidence="4">NBL</strain>
    </source>
</reference>
<evidence type="ECO:0000256" key="2">
    <source>
        <dbReference type="PROSITE-ProRule" id="PRU00708"/>
    </source>
</evidence>
<evidence type="ECO:0000256" key="1">
    <source>
        <dbReference type="ARBA" id="ARBA00022737"/>
    </source>
</evidence>
<protein>
    <recommendedName>
        <fullName evidence="6">Pentatricopeptide repeat-containing protein</fullName>
    </recommendedName>
</protein>
<gene>
    <name evidence="4" type="ORF">Dsin_017637</name>
</gene>
<keyword evidence="5" id="KW-1185">Reference proteome</keyword>
<feature type="region of interest" description="Disordered" evidence="3">
    <location>
        <begin position="1"/>
        <end position="53"/>
    </location>
</feature>
<sequence length="165" mass="18654">MGEFGKGKALSRTNDKHQTQPTKEYNPGEKNQSYEHSKSTDSQSQSHCESCMTKDGCRTVRSKTKLMNILINRGNPQEVLSVFDSLIEGGHKPSLITYTTLLAALTIQKRFNSIHSIISKVEENGMKPDSIFFNAVINAFSESGNIEEAMETFWKMKGEWIETHY</sequence>
<dbReference type="Proteomes" id="UP001281410">
    <property type="component" value="Unassembled WGS sequence"/>
</dbReference>
<proteinExistence type="predicted"/>
<dbReference type="Pfam" id="PF13812">
    <property type="entry name" value="PPR_3"/>
    <property type="match status" value="1"/>
</dbReference>
<name>A0AAE0E6M0_9ROSI</name>
<dbReference type="Gene3D" id="1.25.40.10">
    <property type="entry name" value="Tetratricopeptide repeat domain"/>
    <property type="match status" value="1"/>
</dbReference>
<evidence type="ECO:0008006" key="6">
    <source>
        <dbReference type="Google" id="ProtNLM"/>
    </source>
</evidence>
<dbReference type="AlphaFoldDB" id="A0AAE0E6M0"/>
<dbReference type="EMBL" id="JANJYJ010000005">
    <property type="protein sequence ID" value="KAK3212931.1"/>
    <property type="molecule type" value="Genomic_DNA"/>
</dbReference>
<comment type="caution">
    <text evidence="4">The sequence shown here is derived from an EMBL/GenBank/DDBJ whole genome shotgun (WGS) entry which is preliminary data.</text>
</comment>
<dbReference type="PROSITE" id="PS51375">
    <property type="entry name" value="PPR"/>
    <property type="match status" value="1"/>
</dbReference>
<evidence type="ECO:0000256" key="3">
    <source>
        <dbReference type="SAM" id="MobiDB-lite"/>
    </source>
</evidence>
<evidence type="ECO:0000313" key="5">
    <source>
        <dbReference type="Proteomes" id="UP001281410"/>
    </source>
</evidence>
<dbReference type="NCBIfam" id="TIGR00756">
    <property type="entry name" value="PPR"/>
    <property type="match status" value="2"/>
</dbReference>
<evidence type="ECO:0000313" key="4">
    <source>
        <dbReference type="EMBL" id="KAK3212931.1"/>
    </source>
</evidence>